<gene>
    <name evidence="2" type="primary">SYCP1</name>
    <name evidence="2" type="ORF">EYF80_013326</name>
</gene>
<feature type="compositionally biased region" description="Polar residues" evidence="1">
    <location>
        <begin position="83"/>
        <end position="92"/>
    </location>
</feature>
<accession>A0A4Z2IFA0</accession>
<comment type="caution">
    <text evidence="2">The sequence shown here is derived from an EMBL/GenBank/DDBJ whole genome shotgun (WGS) entry which is preliminary data.</text>
</comment>
<keyword evidence="3" id="KW-1185">Reference proteome</keyword>
<feature type="region of interest" description="Disordered" evidence="1">
    <location>
        <begin position="1"/>
        <end position="20"/>
    </location>
</feature>
<dbReference type="GO" id="GO:0001673">
    <property type="term" value="C:male germ cell nucleus"/>
    <property type="evidence" value="ECO:0007669"/>
    <property type="project" value="TreeGrafter"/>
</dbReference>
<name>A0A4Z2IFA0_9TELE</name>
<dbReference type="Proteomes" id="UP000314294">
    <property type="component" value="Unassembled WGS sequence"/>
</dbReference>
<feature type="region of interest" description="Disordered" evidence="1">
    <location>
        <begin position="51"/>
        <end position="99"/>
    </location>
</feature>
<reference evidence="2 3" key="1">
    <citation type="submission" date="2019-03" db="EMBL/GenBank/DDBJ databases">
        <title>First draft genome of Liparis tanakae, snailfish: a comprehensive survey of snailfish specific genes.</title>
        <authorList>
            <person name="Kim W."/>
            <person name="Song I."/>
            <person name="Jeong J.-H."/>
            <person name="Kim D."/>
            <person name="Kim S."/>
            <person name="Ryu S."/>
            <person name="Song J.Y."/>
            <person name="Lee S.K."/>
        </authorList>
    </citation>
    <scope>NUCLEOTIDE SEQUENCE [LARGE SCALE GENOMIC DNA]</scope>
    <source>
        <tissue evidence="2">Muscle</tissue>
    </source>
</reference>
<feature type="compositionally biased region" description="Basic and acidic residues" evidence="1">
    <location>
        <begin position="65"/>
        <end position="75"/>
    </location>
</feature>
<dbReference type="GO" id="GO:0051878">
    <property type="term" value="P:lateral element assembly"/>
    <property type="evidence" value="ECO:0007669"/>
    <property type="project" value="TreeGrafter"/>
</dbReference>
<dbReference type="AlphaFoldDB" id="A0A4Z2IFA0"/>
<evidence type="ECO:0000256" key="1">
    <source>
        <dbReference type="SAM" id="MobiDB-lite"/>
    </source>
</evidence>
<dbReference type="GO" id="GO:0051026">
    <property type="term" value="P:chiasma assembly"/>
    <property type="evidence" value="ECO:0007669"/>
    <property type="project" value="TreeGrafter"/>
</dbReference>
<dbReference type="EMBL" id="SRLO01000093">
    <property type="protein sequence ID" value="TNN76461.1"/>
    <property type="molecule type" value="Genomic_DNA"/>
</dbReference>
<sequence>MLALMEKHKSQYDQMVHEKDAELDAHKRKEMEAAALMKSLENMQKELTDLKKVLSSTKCTQPPEARNKQSPDYKQRGSKTPKDSSSTGNMFDSSEAKRTPSYSQTALKKKAVSLFYQKFLGRLKKKSLIIKFPEFIVHSCIIFTDSFFYHFHVQDRLSKDTEGVVYV</sequence>
<evidence type="ECO:0000313" key="2">
    <source>
        <dbReference type="EMBL" id="TNN76461.1"/>
    </source>
</evidence>
<dbReference type="Pfam" id="PF05483">
    <property type="entry name" value="SCP-1"/>
    <property type="match status" value="1"/>
</dbReference>
<organism evidence="2 3">
    <name type="scientific">Liparis tanakae</name>
    <name type="common">Tanaka's snailfish</name>
    <dbReference type="NCBI Taxonomy" id="230148"/>
    <lineage>
        <taxon>Eukaryota</taxon>
        <taxon>Metazoa</taxon>
        <taxon>Chordata</taxon>
        <taxon>Craniata</taxon>
        <taxon>Vertebrata</taxon>
        <taxon>Euteleostomi</taxon>
        <taxon>Actinopterygii</taxon>
        <taxon>Neopterygii</taxon>
        <taxon>Teleostei</taxon>
        <taxon>Neoteleostei</taxon>
        <taxon>Acanthomorphata</taxon>
        <taxon>Eupercaria</taxon>
        <taxon>Perciformes</taxon>
        <taxon>Cottioidei</taxon>
        <taxon>Cottales</taxon>
        <taxon>Liparidae</taxon>
        <taxon>Liparis</taxon>
    </lineage>
</organism>
<dbReference type="GO" id="GO:0000801">
    <property type="term" value="C:central element"/>
    <property type="evidence" value="ECO:0007669"/>
    <property type="project" value="TreeGrafter"/>
</dbReference>
<dbReference type="GO" id="GO:0000802">
    <property type="term" value="C:transverse filament"/>
    <property type="evidence" value="ECO:0007669"/>
    <property type="project" value="TreeGrafter"/>
</dbReference>
<dbReference type="PANTHER" id="PTHR46918">
    <property type="entry name" value="SYNAPTONEMAL COMPLEX PROTEIN 1"/>
    <property type="match status" value="1"/>
</dbReference>
<evidence type="ECO:0000313" key="3">
    <source>
        <dbReference type="Proteomes" id="UP000314294"/>
    </source>
</evidence>
<dbReference type="InterPro" id="IPR008827">
    <property type="entry name" value="SYCP1"/>
</dbReference>
<dbReference type="PANTHER" id="PTHR46918:SF1">
    <property type="entry name" value="SYNAPTONEMAL COMPLEX PROTEIN 1"/>
    <property type="match status" value="1"/>
</dbReference>
<protein>
    <submittedName>
        <fullName evidence="2">Synaptonemal complex protein 1</fullName>
    </submittedName>
</protein>
<proteinExistence type="predicted"/>
<dbReference type="OrthoDB" id="8962086at2759"/>
<dbReference type="GO" id="GO:0003690">
    <property type="term" value="F:double-stranded DNA binding"/>
    <property type="evidence" value="ECO:0007669"/>
    <property type="project" value="TreeGrafter"/>
</dbReference>
<dbReference type="GO" id="GO:0000711">
    <property type="term" value="P:meiotic DNA repair synthesis"/>
    <property type="evidence" value="ECO:0007669"/>
    <property type="project" value="TreeGrafter"/>
</dbReference>